<dbReference type="Proteomes" id="UP000011991">
    <property type="component" value="Unassembled WGS sequence"/>
</dbReference>
<dbReference type="AlphaFoldDB" id="M5RHR3"/>
<dbReference type="PATRIC" id="fig|1265738.3.peg.4260"/>
<dbReference type="GO" id="GO:0006355">
    <property type="term" value="P:regulation of DNA-templated transcription"/>
    <property type="evidence" value="ECO:0007669"/>
    <property type="project" value="InterPro"/>
</dbReference>
<accession>M5RHR3</accession>
<gene>
    <name evidence="1" type="ORF">RMSM_04251</name>
</gene>
<dbReference type="SUPFAM" id="SSF47598">
    <property type="entry name" value="Ribbon-helix-helix"/>
    <property type="match status" value="1"/>
</dbReference>
<dbReference type="OrthoDB" id="290625at2"/>
<dbReference type="Gene3D" id="1.20.5.780">
    <property type="entry name" value="Single helix bin"/>
    <property type="match status" value="1"/>
</dbReference>
<dbReference type="EMBL" id="ANOG01000610">
    <property type="protein sequence ID" value="EMI18825.1"/>
    <property type="molecule type" value="Genomic_DNA"/>
</dbReference>
<dbReference type="RefSeq" id="WP_008699969.1">
    <property type="nucleotide sequence ID" value="NZ_ANOG01000610.1"/>
</dbReference>
<comment type="caution">
    <text evidence="1">The sequence shown here is derived from an EMBL/GenBank/DDBJ whole genome shotgun (WGS) entry which is preliminary data.</text>
</comment>
<organism evidence="1 2">
    <name type="scientific">Rhodopirellula maiorica SM1</name>
    <dbReference type="NCBI Taxonomy" id="1265738"/>
    <lineage>
        <taxon>Bacteria</taxon>
        <taxon>Pseudomonadati</taxon>
        <taxon>Planctomycetota</taxon>
        <taxon>Planctomycetia</taxon>
        <taxon>Pirellulales</taxon>
        <taxon>Pirellulaceae</taxon>
        <taxon>Novipirellula</taxon>
    </lineage>
</organism>
<evidence type="ECO:0000313" key="2">
    <source>
        <dbReference type="Proteomes" id="UP000011991"/>
    </source>
</evidence>
<reference evidence="1 2" key="1">
    <citation type="journal article" date="2013" name="Mar. Genomics">
        <title>Expression of sulfatases in Rhodopirellula baltica and the diversity of sulfatases in the genus Rhodopirellula.</title>
        <authorList>
            <person name="Wegner C.E."/>
            <person name="Richter-Heitmann T."/>
            <person name="Klindworth A."/>
            <person name="Klockow C."/>
            <person name="Richter M."/>
            <person name="Achstetter T."/>
            <person name="Glockner F.O."/>
            <person name="Harder J."/>
        </authorList>
    </citation>
    <scope>NUCLEOTIDE SEQUENCE [LARGE SCALE GENOMIC DNA]</scope>
    <source>
        <strain evidence="1 2">SM1</strain>
    </source>
</reference>
<dbReference type="InterPro" id="IPR010985">
    <property type="entry name" value="Ribbon_hlx_hlx"/>
</dbReference>
<sequence length="65" mass="7654">MAKPKKQKSDQNKLSERINLRVTEKELALLEKVSELDDRTLSNWARRVLVREARRQMAKKEESSS</sequence>
<name>M5RHR3_9BACT</name>
<protein>
    <submittedName>
        <fullName evidence="1">Uncharacterized protein</fullName>
    </submittedName>
</protein>
<proteinExistence type="predicted"/>
<keyword evidence="2" id="KW-1185">Reference proteome</keyword>
<evidence type="ECO:0000313" key="1">
    <source>
        <dbReference type="EMBL" id="EMI18825.1"/>
    </source>
</evidence>